<dbReference type="EMBL" id="CP144700">
    <property type="protein sequence ID" value="WVZ26300.1"/>
    <property type="molecule type" value="Genomic_DNA"/>
</dbReference>
<evidence type="ECO:0000256" key="2">
    <source>
        <dbReference type="ARBA" id="ARBA00022695"/>
    </source>
</evidence>
<keyword evidence="1" id="KW-0808">Transferase</keyword>
<evidence type="ECO:0000313" key="9">
    <source>
        <dbReference type="Proteomes" id="UP001374535"/>
    </source>
</evidence>
<dbReference type="CDD" id="cd09274">
    <property type="entry name" value="RNase_HI_RT_Ty3"/>
    <property type="match status" value="1"/>
</dbReference>
<dbReference type="AlphaFoldDB" id="A0AAQ3PIK5"/>
<evidence type="ECO:0000256" key="4">
    <source>
        <dbReference type="ARBA" id="ARBA00022759"/>
    </source>
</evidence>
<dbReference type="GO" id="GO:0016787">
    <property type="term" value="F:hydrolase activity"/>
    <property type="evidence" value="ECO:0007669"/>
    <property type="project" value="UniProtKB-KW"/>
</dbReference>
<evidence type="ECO:0000256" key="3">
    <source>
        <dbReference type="ARBA" id="ARBA00022722"/>
    </source>
</evidence>
<keyword evidence="3" id="KW-0540">Nuclease</keyword>
<organism evidence="8 9">
    <name type="scientific">Vigna mungo</name>
    <name type="common">Black gram</name>
    <name type="synonym">Phaseolus mungo</name>
    <dbReference type="NCBI Taxonomy" id="3915"/>
    <lineage>
        <taxon>Eukaryota</taxon>
        <taxon>Viridiplantae</taxon>
        <taxon>Streptophyta</taxon>
        <taxon>Embryophyta</taxon>
        <taxon>Tracheophyta</taxon>
        <taxon>Spermatophyta</taxon>
        <taxon>Magnoliopsida</taxon>
        <taxon>eudicotyledons</taxon>
        <taxon>Gunneridae</taxon>
        <taxon>Pentapetalae</taxon>
        <taxon>rosids</taxon>
        <taxon>fabids</taxon>
        <taxon>Fabales</taxon>
        <taxon>Fabaceae</taxon>
        <taxon>Papilionoideae</taxon>
        <taxon>50 kb inversion clade</taxon>
        <taxon>NPAAA clade</taxon>
        <taxon>indigoferoid/millettioid clade</taxon>
        <taxon>Phaseoleae</taxon>
        <taxon>Vigna</taxon>
    </lineage>
</organism>
<evidence type="ECO:0000259" key="7">
    <source>
        <dbReference type="Pfam" id="PF17917"/>
    </source>
</evidence>
<proteinExistence type="predicted"/>
<protein>
    <recommendedName>
        <fullName evidence="7">Reverse transcriptase RNase H-like domain-containing protein</fullName>
    </recommendedName>
</protein>
<evidence type="ECO:0000313" key="8">
    <source>
        <dbReference type="EMBL" id="WVZ26300.1"/>
    </source>
</evidence>
<dbReference type="InterPro" id="IPR043502">
    <property type="entry name" value="DNA/RNA_pol_sf"/>
</dbReference>
<dbReference type="SUPFAM" id="SSF56672">
    <property type="entry name" value="DNA/RNA polymerases"/>
    <property type="match status" value="1"/>
</dbReference>
<dbReference type="Pfam" id="PF17917">
    <property type="entry name" value="RT_RNaseH"/>
    <property type="match status" value="1"/>
</dbReference>
<dbReference type="InterPro" id="IPR041373">
    <property type="entry name" value="RT_RNaseH"/>
</dbReference>
<accession>A0AAQ3PIK5</accession>
<keyword evidence="2" id="KW-0548">Nucleotidyltransferase</keyword>
<dbReference type="InterPro" id="IPR050951">
    <property type="entry name" value="Retrovirus_Pol_polyprotein"/>
</dbReference>
<name>A0AAQ3PIK5_VIGMU</name>
<feature type="domain" description="Reverse transcriptase RNase H-like" evidence="7">
    <location>
        <begin position="1"/>
        <end position="84"/>
    </location>
</feature>
<dbReference type="PANTHER" id="PTHR37984">
    <property type="entry name" value="PROTEIN CBG26694"/>
    <property type="match status" value="1"/>
</dbReference>
<reference evidence="8 9" key="1">
    <citation type="journal article" date="2023" name="Life. Sci Alliance">
        <title>Evolutionary insights into 3D genome organization and epigenetic landscape of Vigna mungo.</title>
        <authorList>
            <person name="Junaid A."/>
            <person name="Singh B."/>
            <person name="Bhatia S."/>
        </authorList>
    </citation>
    <scope>NUCLEOTIDE SEQUENCE [LARGE SCALE GENOMIC DNA]</scope>
    <source>
        <strain evidence="8">Urdbean</strain>
    </source>
</reference>
<evidence type="ECO:0000256" key="1">
    <source>
        <dbReference type="ARBA" id="ARBA00022679"/>
    </source>
</evidence>
<dbReference type="PANTHER" id="PTHR37984:SF5">
    <property type="entry name" value="PROTEIN NYNRIN-LIKE"/>
    <property type="match status" value="1"/>
</dbReference>
<dbReference type="GO" id="GO:0003964">
    <property type="term" value="F:RNA-directed DNA polymerase activity"/>
    <property type="evidence" value="ECO:0007669"/>
    <property type="project" value="UniProtKB-KW"/>
</dbReference>
<keyword evidence="6" id="KW-0695">RNA-directed DNA polymerase</keyword>
<evidence type="ECO:0000256" key="5">
    <source>
        <dbReference type="ARBA" id="ARBA00022801"/>
    </source>
</evidence>
<dbReference type="Proteomes" id="UP001374535">
    <property type="component" value="Chromosome 1"/>
</dbReference>
<dbReference type="GO" id="GO:0004519">
    <property type="term" value="F:endonuclease activity"/>
    <property type="evidence" value="ECO:0007669"/>
    <property type="project" value="UniProtKB-KW"/>
</dbReference>
<keyword evidence="9" id="KW-1185">Reference proteome</keyword>
<gene>
    <name evidence="8" type="ORF">V8G54_004844</name>
</gene>
<keyword evidence="5" id="KW-0378">Hydrolase</keyword>
<evidence type="ECO:0000256" key="6">
    <source>
        <dbReference type="ARBA" id="ARBA00022918"/>
    </source>
</evidence>
<keyword evidence="4" id="KW-0255">Endonuclease</keyword>
<dbReference type="Gene3D" id="3.10.20.370">
    <property type="match status" value="1"/>
</dbReference>
<sequence length="109" mass="12415">MGAVLSQNGHPIAYFSKQFCPKLQNSSTYIRELCAITSAVQKWRQYLLGRHFIIQTDQKSIKELLSQTVLTPDQQTYLSKLLGYDFEIQYRPGKTNSTADALSRLPSTQ</sequence>